<dbReference type="EMBL" id="CP020559">
    <property type="protein sequence ID" value="ARE87724.1"/>
    <property type="molecule type" value="Genomic_DNA"/>
</dbReference>
<dbReference type="AlphaFoldDB" id="A0AAC9RIK8"/>
<gene>
    <name evidence="1" type="ORF">CLFO_21240</name>
</gene>
<organism evidence="1 2">
    <name type="scientific">Clostridium formicaceticum</name>
    <dbReference type="NCBI Taxonomy" id="1497"/>
    <lineage>
        <taxon>Bacteria</taxon>
        <taxon>Bacillati</taxon>
        <taxon>Bacillota</taxon>
        <taxon>Clostridia</taxon>
        <taxon>Eubacteriales</taxon>
        <taxon>Clostridiaceae</taxon>
        <taxon>Clostridium</taxon>
    </lineage>
</organism>
<evidence type="ECO:0008006" key="3">
    <source>
        <dbReference type="Google" id="ProtNLM"/>
    </source>
</evidence>
<name>A0AAC9RIK8_9CLOT</name>
<evidence type="ECO:0000313" key="2">
    <source>
        <dbReference type="Proteomes" id="UP000192478"/>
    </source>
</evidence>
<protein>
    <recommendedName>
        <fullName evidence="3">Phage head morphogenesis domain-containing protein</fullName>
    </recommendedName>
</protein>
<reference evidence="1 2" key="1">
    <citation type="submission" date="2017-03" db="EMBL/GenBank/DDBJ databases">
        <title>Complete sequence of Clostridium formicaceticum DSM 92.</title>
        <authorList>
            <person name="Poehlein A."/>
            <person name="Karl M."/>
            <person name="Bengelsdorf F.R."/>
            <person name="Duerre P."/>
            <person name="Daniel R."/>
        </authorList>
    </citation>
    <scope>NUCLEOTIDE SEQUENCE [LARGE SCALE GENOMIC DNA]</scope>
    <source>
        <strain evidence="1 2">DSM 92</strain>
    </source>
</reference>
<accession>A0AAC9RIK8</accession>
<evidence type="ECO:0000313" key="1">
    <source>
        <dbReference type="EMBL" id="ARE87724.1"/>
    </source>
</evidence>
<dbReference type="Proteomes" id="UP000192478">
    <property type="component" value="Chromosome"/>
</dbReference>
<sequence>MMRMSKKIGTNIGVDKLIEESGSYVSWALQQRKEFMELRLDQEQEIREIYENMSRRISLQVAEGNLNTFDQARLRRIQQEIKSRMDELNGQLTINFDNYIKRNLETGSGYSKRITLDLVDRSGIIRVSKSMVKDTFYRMNIDAAEAMWSRSRYGLKLSEQIWNKNQNYRKSINNILTSGVASGEDCLTVARGIENYVKKGKKSFAKGYPNMMARMPGRIPEDISYEALRLARTEMTSAYGMGTTKAAHLNPATKGIKYILSASHPKYDICDPITMADDYGLGPGGYPLDKAPLYPFHPNCLCIMTTINEEPEELVARLRAWEQNPTSQPDLERWYQDYYAA</sequence>
<proteinExistence type="predicted"/>